<evidence type="ECO:0000256" key="4">
    <source>
        <dbReference type="ARBA" id="ARBA00022771"/>
    </source>
</evidence>
<dbReference type="PANTHER" id="PTHR24399:SF23">
    <property type="entry name" value="C2H2-TYPE DOMAIN-CONTAINING PROTEIN"/>
    <property type="match status" value="1"/>
</dbReference>
<feature type="domain" description="C2H2-type" evidence="10">
    <location>
        <begin position="342"/>
        <end position="369"/>
    </location>
</feature>
<dbReference type="Pfam" id="PF00096">
    <property type="entry name" value="zf-C2H2"/>
    <property type="match status" value="2"/>
</dbReference>
<keyword evidence="4 9" id="KW-0863">Zinc-finger</keyword>
<dbReference type="OrthoDB" id="6436001at2759"/>
<organism evidence="11 12">
    <name type="scientific">Nephila pilipes</name>
    <name type="common">Giant wood spider</name>
    <name type="synonym">Nephila maculata</name>
    <dbReference type="NCBI Taxonomy" id="299642"/>
    <lineage>
        <taxon>Eukaryota</taxon>
        <taxon>Metazoa</taxon>
        <taxon>Ecdysozoa</taxon>
        <taxon>Arthropoda</taxon>
        <taxon>Chelicerata</taxon>
        <taxon>Arachnida</taxon>
        <taxon>Araneae</taxon>
        <taxon>Araneomorphae</taxon>
        <taxon>Entelegynae</taxon>
        <taxon>Araneoidea</taxon>
        <taxon>Nephilidae</taxon>
        <taxon>Nephila</taxon>
    </lineage>
</organism>
<dbReference type="SMART" id="SM00355">
    <property type="entry name" value="ZnF_C2H2"/>
    <property type="match status" value="7"/>
</dbReference>
<gene>
    <name evidence="11" type="primary">NCL1_26884</name>
    <name evidence="11" type="ORF">NPIL_322531</name>
</gene>
<dbReference type="Proteomes" id="UP000887013">
    <property type="component" value="Unassembled WGS sequence"/>
</dbReference>
<evidence type="ECO:0000256" key="9">
    <source>
        <dbReference type="PROSITE-ProRule" id="PRU00042"/>
    </source>
</evidence>
<evidence type="ECO:0000259" key="10">
    <source>
        <dbReference type="PROSITE" id="PS50157"/>
    </source>
</evidence>
<evidence type="ECO:0000256" key="8">
    <source>
        <dbReference type="ARBA" id="ARBA00023242"/>
    </source>
</evidence>
<dbReference type="PANTHER" id="PTHR24399">
    <property type="entry name" value="ZINC FINGER AND BTB DOMAIN-CONTAINING"/>
    <property type="match status" value="1"/>
</dbReference>
<keyword evidence="2" id="KW-0479">Metal-binding</keyword>
<dbReference type="GO" id="GO:0008270">
    <property type="term" value="F:zinc ion binding"/>
    <property type="evidence" value="ECO:0007669"/>
    <property type="project" value="UniProtKB-KW"/>
</dbReference>
<protein>
    <submittedName>
        <fullName evidence="11">Zinc finger protein</fullName>
    </submittedName>
</protein>
<dbReference type="GO" id="GO:0005654">
    <property type="term" value="C:nucleoplasm"/>
    <property type="evidence" value="ECO:0007669"/>
    <property type="project" value="TreeGrafter"/>
</dbReference>
<evidence type="ECO:0000313" key="11">
    <source>
        <dbReference type="EMBL" id="GFU52446.1"/>
    </source>
</evidence>
<reference evidence="11" key="1">
    <citation type="submission" date="2020-08" db="EMBL/GenBank/DDBJ databases">
        <title>Multicomponent nature underlies the extraordinary mechanical properties of spider dragline silk.</title>
        <authorList>
            <person name="Kono N."/>
            <person name="Nakamura H."/>
            <person name="Mori M."/>
            <person name="Yoshida Y."/>
            <person name="Ohtoshi R."/>
            <person name="Malay A.D."/>
            <person name="Moran D.A.P."/>
            <person name="Tomita M."/>
            <person name="Numata K."/>
            <person name="Arakawa K."/>
        </authorList>
    </citation>
    <scope>NUCLEOTIDE SEQUENCE</scope>
</reference>
<keyword evidence="6" id="KW-0805">Transcription regulation</keyword>
<keyword evidence="7" id="KW-0804">Transcription</keyword>
<feature type="domain" description="C2H2-type" evidence="10">
    <location>
        <begin position="260"/>
        <end position="287"/>
    </location>
</feature>
<dbReference type="FunFam" id="3.30.160.60:FF:000446">
    <property type="entry name" value="Zinc finger protein"/>
    <property type="match status" value="1"/>
</dbReference>
<dbReference type="InterPro" id="IPR013087">
    <property type="entry name" value="Znf_C2H2_type"/>
</dbReference>
<keyword evidence="3" id="KW-0677">Repeat</keyword>
<comment type="caution">
    <text evidence="11">The sequence shown here is derived from an EMBL/GenBank/DDBJ whole genome shotgun (WGS) entry which is preliminary data.</text>
</comment>
<dbReference type="GO" id="GO:0000978">
    <property type="term" value="F:RNA polymerase II cis-regulatory region sequence-specific DNA binding"/>
    <property type="evidence" value="ECO:0007669"/>
    <property type="project" value="TreeGrafter"/>
</dbReference>
<feature type="domain" description="C2H2-type" evidence="10">
    <location>
        <begin position="187"/>
        <end position="214"/>
    </location>
</feature>
<dbReference type="SUPFAM" id="SSF57667">
    <property type="entry name" value="beta-beta-alpha zinc fingers"/>
    <property type="match status" value="6"/>
</dbReference>
<evidence type="ECO:0000313" key="12">
    <source>
        <dbReference type="Proteomes" id="UP000887013"/>
    </source>
</evidence>
<evidence type="ECO:0000256" key="6">
    <source>
        <dbReference type="ARBA" id="ARBA00023015"/>
    </source>
</evidence>
<keyword evidence="8" id="KW-0539">Nucleus</keyword>
<accession>A0A8X6UU24</accession>
<evidence type="ECO:0000256" key="3">
    <source>
        <dbReference type="ARBA" id="ARBA00022737"/>
    </source>
</evidence>
<evidence type="ECO:0000256" key="2">
    <source>
        <dbReference type="ARBA" id="ARBA00022723"/>
    </source>
</evidence>
<name>A0A8X6UU24_NEPPI</name>
<keyword evidence="5" id="KW-0862">Zinc</keyword>
<sequence length="611" mass="71631">MGTSKETFLRVIEITKLFISLINIKSYCVSIFEIFSGRNQSFVCPVDVLKVELQESPSLETNRKRQRWKAGRCYICPRAKDRKTSRWCNNCGKNVCGEHSVPLQRNFNFGGEKIRCTVWERKSGVRKNINLKLFEISHELTAVIERSQIADFDMFQVVSREKRNSFHYEQNTALARKDMSRIFLKKFGCEICLKNFRCNSDLIRHIRKHTGEKPFVCHTCLQAFKLLEKDNDLQLQVNVLQQALISSRRGRGKQATWQKFQCEVCPKYFYTKTELVRHNRVHTGERPYGCDICSKRFKSNQALKYHVIQTQVIGEFNQGFFQQTVTQYQSVSLVSKKVKKIYKCPYCPRSFPFKSLLEVHVRVHTGERPFKCDICAQTFKRNESLKYHKPTLLVIFSKEVKVDNLERHLRVHTGEKPFKCEICSPSGHDGHLQLKRHLKCKIRPFSKKVEASQESFDTSASQKYRCQFCSKEFTWKAHLQRHFQVHTGEKPFQCEICFRKFANAVRLSRNACVLRSHNKKKLTPSLFPVKQNTDSLKCCCGRIFKKSSQMGNHLRYCPSFKRKDHIVFIATEQAHKCSYCPLAFMNISDLRFHLRDTHDSQNRFQSHSCSK</sequence>
<feature type="domain" description="C2H2-type" evidence="10">
    <location>
        <begin position="575"/>
        <end position="603"/>
    </location>
</feature>
<keyword evidence="12" id="KW-1185">Reference proteome</keyword>
<dbReference type="GO" id="GO:0001227">
    <property type="term" value="F:DNA-binding transcription repressor activity, RNA polymerase II-specific"/>
    <property type="evidence" value="ECO:0007669"/>
    <property type="project" value="TreeGrafter"/>
</dbReference>
<dbReference type="PROSITE" id="PS50157">
    <property type="entry name" value="ZINC_FINGER_C2H2_2"/>
    <property type="match status" value="6"/>
</dbReference>
<feature type="domain" description="C2H2-type" evidence="10">
    <location>
        <begin position="464"/>
        <end position="491"/>
    </location>
</feature>
<dbReference type="FunFam" id="3.30.160.60:FF:000624">
    <property type="entry name" value="zinc finger protein 697"/>
    <property type="match status" value="1"/>
</dbReference>
<evidence type="ECO:0000256" key="5">
    <source>
        <dbReference type="ARBA" id="ARBA00022833"/>
    </source>
</evidence>
<proteinExistence type="predicted"/>
<evidence type="ECO:0000256" key="7">
    <source>
        <dbReference type="ARBA" id="ARBA00023163"/>
    </source>
</evidence>
<dbReference type="Gene3D" id="3.30.160.60">
    <property type="entry name" value="Classic Zinc Finger"/>
    <property type="match status" value="8"/>
</dbReference>
<dbReference type="EMBL" id="BMAW01038529">
    <property type="protein sequence ID" value="GFU52446.1"/>
    <property type="molecule type" value="Genomic_DNA"/>
</dbReference>
<dbReference type="FunFam" id="3.30.160.60:FF:001498">
    <property type="entry name" value="Zinc finger protein 404"/>
    <property type="match status" value="1"/>
</dbReference>
<dbReference type="AlphaFoldDB" id="A0A8X6UU24"/>
<evidence type="ECO:0000256" key="1">
    <source>
        <dbReference type="ARBA" id="ARBA00004123"/>
    </source>
</evidence>
<dbReference type="InterPro" id="IPR036236">
    <property type="entry name" value="Znf_C2H2_sf"/>
</dbReference>
<feature type="domain" description="C2H2-type" evidence="10">
    <location>
        <begin position="370"/>
        <end position="417"/>
    </location>
</feature>
<dbReference type="PROSITE" id="PS00028">
    <property type="entry name" value="ZINC_FINGER_C2H2_1"/>
    <property type="match status" value="5"/>
</dbReference>
<comment type="subcellular location">
    <subcellularLocation>
        <location evidence="1">Nucleus</location>
    </subcellularLocation>
</comment>